<name>A0ABV9D9P2_9MICO</name>
<dbReference type="EMBL" id="JBHSGF010000006">
    <property type="protein sequence ID" value="MFC4555490.1"/>
    <property type="molecule type" value="Genomic_DNA"/>
</dbReference>
<gene>
    <name evidence="2" type="ORF">ACFO3F_09550</name>
</gene>
<reference evidence="3" key="1">
    <citation type="journal article" date="2019" name="Int. J. Syst. Evol. Microbiol.">
        <title>The Global Catalogue of Microorganisms (GCM) 10K type strain sequencing project: providing services to taxonomists for standard genome sequencing and annotation.</title>
        <authorList>
            <consortium name="The Broad Institute Genomics Platform"/>
            <consortium name="The Broad Institute Genome Sequencing Center for Infectious Disease"/>
            <person name="Wu L."/>
            <person name="Ma J."/>
        </authorList>
    </citation>
    <scope>NUCLEOTIDE SEQUENCE [LARGE SCALE GENOMIC DNA]</scope>
    <source>
        <strain evidence="3">JCM 3369</strain>
    </source>
</reference>
<feature type="transmembrane region" description="Helical" evidence="1">
    <location>
        <begin position="31"/>
        <end position="48"/>
    </location>
</feature>
<evidence type="ECO:0000256" key="1">
    <source>
        <dbReference type="SAM" id="Phobius"/>
    </source>
</evidence>
<feature type="transmembrane region" description="Helical" evidence="1">
    <location>
        <begin position="6"/>
        <end position="24"/>
    </location>
</feature>
<keyword evidence="1" id="KW-1133">Transmembrane helix</keyword>
<evidence type="ECO:0000313" key="3">
    <source>
        <dbReference type="Proteomes" id="UP001595955"/>
    </source>
</evidence>
<keyword evidence="1" id="KW-0472">Membrane</keyword>
<organism evidence="2 3">
    <name type="scientific">Georgenia faecalis</name>
    <dbReference type="NCBI Taxonomy" id="2483799"/>
    <lineage>
        <taxon>Bacteria</taxon>
        <taxon>Bacillati</taxon>
        <taxon>Actinomycetota</taxon>
        <taxon>Actinomycetes</taxon>
        <taxon>Micrococcales</taxon>
        <taxon>Bogoriellaceae</taxon>
        <taxon>Georgenia</taxon>
    </lineage>
</organism>
<feature type="transmembrane region" description="Helical" evidence="1">
    <location>
        <begin position="54"/>
        <end position="69"/>
    </location>
</feature>
<dbReference type="Pfam" id="PF16316">
    <property type="entry name" value="DUF4956"/>
    <property type="match status" value="1"/>
</dbReference>
<dbReference type="InterPro" id="IPR032531">
    <property type="entry name" value="DUF4956"/>
</dbReference>
<comment type="caution">
    <text evidence="2">The sequence shown here is derived from an EMBL/GenBank/DDBJ whole genome shotgun (WGS) entry which is preliminary data.</text>
</comment>
<protein>
    <submittedName>
        <fullName evidence="2">DUF4956 domain-containing protein</fullName>
    </submittedName>
</protein>
<proteinExistence type="predicted"/>
<keyword evidence="3" id="KW-1185">Reference proteome</keyword>
<sequence length="206" mass="21913">MPPLPLLLADLVAVLLLTFALYLPRHRRHDLAVAYLAVNVGVLGVAAALSSSTVGAGLGLGLFGVLSIIRLRSSELSQREVAYYFSALALGLLGGLEVGTPEVSAGFMALIVAVMYVGDHPRLLPRLRHETVLLDHAVPREDELTARLEELLGARVHGVSVHKLDLVNDTTLVDVRYTLDSGTGRRRGVVGERAVADATAVGGRAR</sequence>
<dbReference type="Proteomes" id="UP001595955">
    <property type="component" value="Unassembled WGS sequence"/>
</dbReference>
<dbReference type="RefSeq" id="WP_241237002.1">
    <property type="nucleotide sequence ID" value="NZ_CP033325.1"/>
</dbReference>
<feature type="transmembrane region" description="Helical" evidence="1">
    <location>
        <begin position="81"/>
        <end position="97"/>
    </location>
</feature>
<keyword evidence="1" id="KW-0812">Transmembrane</keyword>
<evidence type="ECO:0000313" key="2">
    <source>
        <dbReference type="EMBL" id="MFC4555490.1"/>
    </source>
</evidence>
<accession>A0ABV9D9P2</accession>